<dbReference type="GO" id="GO:0020037">
    <property type="term" value="F:heme binding"/>
    <property type="evidence" value="ECO:0007669"/>
    <property type="project" value="InterPro"/>
</dbReference>
<dbReference type="PANTHER" id="PTHR46206:SF1">
    <property type="entry name" value="P450, PUTATIVE (EUROFUNG)-RELATED"/>
    <property type="match status" value="1"/>
</dbReference>
<comment type="similarity">
    <text evidence="2 8">Belongs to the cytochrome P450 family.</text>
</comment>
<dbReference type="InterPro" id="IPR001128">
    <property type="entry name" value="Cyt_P450"/>
</dbReference>
<dbReference type="CDD" id="cd11041">
    <property type="entry name" value="CYP503A1-like"/>
    <property type="match status" value="1"/>
</dbReference>
<evidence type="ECO:0000256" key="7">
    <source>
        <dbReference type="PIRSR" id="PIRSR602403-1"/>
    </source>
</evidence>
<dbReference type="AlphaFoldDB" id="A0A9P6C268"/>
<dbReference type="PANTHER" id="PTHR46206">
    <property type="entry name" value="CYTOCHROME P450"/>
    <property type="match status" value="1"/>
</dbReference>
<protein>
    <submittedName>
        <fullName evidence="9">Cytochrome P450</fullName>
    </submittedName>
</protein>
<keyword evidence="6 8" id="KW-0503">Monooxygenase</keyword>
<name>A0A9P6C268_9AGAR</name>
<dbReference type="PROSITE" id="PS00086">
    <property type="entry name" value="CYTOCHROME_P450"/>
    <property type="match status" value="1"/>
</dbReference>
<keyword evidence="3 7" id="KW-0479">Metal-binding</keyword>
<evidence type="ECO:0000256" key="8">
    <source>
        <dbReference type="RuleBase" id="RU000461"/>
    </source>
</evidence>
<dbReference type="GO" id="GO:0004497">
    <property type="term" value="F:monooxygenase activity"/>
    <property type="evidence" value="ECO:0007669"/>
    <property type="project" value="UniProtKB-KW"/>
</dbReference>
<evidence type="ECO:0000256" key="1">
    <source>
        <dbReference type="ARBA" id="ARBA00001971"/>
    </source>
</evidence>
<proteinExistence type="inferred from homology"/>
<dbReference type="SUPFAM" id="SSF48264">
    <property type="entry name" value="Cytochrome P450"/>
    <property type="match status" value="1"/>
</dbReference>
<reference evidence="9" key="1">
    <citation type="submission" date="2020-11" db="EMBL/GenBank/DDBJ databases">
        <authorList>
            <consortium name="DOE Joint Genome Institute"/>
            <person name="Ahrendt S."/>
            <person name="Riley R."/>
            <person name="Andreopoulos W."/>
            <person name="Labutti K."/>
            <person name="Pangilinan J."/>
            <person name="Ruiz-Duenas F.J."/>
            <person name="Barrasa J.M."/>
            <person name="Sanchez-Garcia M."/>
            <person name="Camarero S."/>
            <person name="Miyauchi S."/>
            <person name="Serrano A."/>
            <person name="Linde D."/>
            <person name="Babiker R."/>
            <person name="Drula E."/>
            <person name="Ayuso-Fernandez I."/>
            <person name="Pacheco R."/>
            <person name="Padilla G."/>
            <person name="Ferreira P."/>
            <person name="Barriuso J."/>
            <person name="Kellner H."/>
            <person name="Castanera R."/>
            <person name="Alfaro M."/>
            <person name="Ramirez L."/>
            <person name="Pisabarro A.G."/>
            <person name="Kuo A."/>
            <person name="Tritt A."/>
            <person name="Lipzen A."/>
            <person name="He G."/>
            <person name="Yan M."/>
            <person name="Ng V."/>
            <person name="Cullen D."/>
            <person name="Martin F."/>
            <person name="Rosso M.-N."/>
            <person name="Henrissat B."/>
            <person name="Hibbett D."/>
            <person name="Martinez A.T."/>
            <person name="Grigoriev I.V."/>
        </authorList>
    </citation>
    <scope>NUCLEOTIDE SEQUENCE</scope>
    <source>
        <strain evidence="9">MF-IS2</strain>
    </source>
</reference>
<keyword evidence="10" id="KW-1185">Reference proteome</keyword>
<comment type="caution">
    <text evidence="9">The sequence shown here is derived from an EMBL/GenBank/DDBJ whole genome shotgun (WGS) entry which is preliminary data.</text>
</comment>
<organism evidence="9 10">
    <name type="scientific">Macrolepiota fuliginosa MF-IS2</name>
    <dbReference type="NCBI Taxonomy" id="1400762"/>
    <lineage>
        <taxon>Eukaryota</taxon>
        <taxon>Fungi</taxon>
        <taxon>Dikarya</taxon>
        <taxon>Basidiomycota</taxon>
        <taxon>Agaricomycotina</taxon>
        <taxon>Agaricomycetes</taxon>
        <taxon>Agaricomycetidae</taxon>
        <taxon>Agaricales</taxon>
        <taxon>Agaricineae</taxon>
        <taxon>Agaricaceae</taxon>
        <taxon>Macrolepiota</taxon>
    </lineage>
</organism>
<evidence type="ECO:0000256" key="6">
    <source>
        <dbReference type="ARBA" id="ARBA00023033"/>
    </source>
</evidence>
<dbReference type="PRINTS" id="PR00465">
    <property type="entry name" value="EP450IV"/>
</dbReference>
<dbReference type="InterPro" id="IPR002403">
    <property type="entry name" value="Cyt_P450_E_grp-IV"/>
</dbReference>
<dbReference type="OrthoDB" id="1844152at2759"/>
<comment type="cofactor">
    <cofactor evidence="1 7">
        <name>heme</name>
        <dbReference type="ChEBI" id="CHEBI:30413"/>
    </cofactor>
</comment>
<dbReference type="GO" id="GO:0016705">
    <property type="term" value="F:oxidoreductase activity, acting on paired donors, with incorporation or reduction of molecular oxygen"/>
    <property type="evidence" value="ECO:0007669"/>
    <property type="project" value="InterPro"/>
</dbReference>
<dbReference type="Proteomes" id="UP000807342">
    <property type="component" value="Unassembled WGS sequence"/>
</dbReference>
<dbReference type="GO" id="GO:0005506">
    <property type="term" value="F:iron ion binding"/>
    <property type="evidence" value="ECO:0007669"/>
    <property type="project" value="InterPro"/>
</dbReference>
<dbReference type="InterPro" id="IPR036396">
    <property type="entry name" value="Cyt_P450_sf"/>
</dbReference>
<evidence type="ECO:0000256" key="3">
    <source>
        <dbReference type="ARBA" id="ARBA00022723"/>
    </source>
</evidence>
<dbReference type="Pfam" id="PF00067">
    <property type="entry name" value="p450"/>
    <property type="match status" value="1"/>
</dbReference>
<keyword evidence="4 8" id="KW-0560">Oxidoreductase</keyword>
<feature type="binding site" description="axial binding residue" evidence="7">
    <location>
        <position position="423"/>
    </location>
    <ligand>
        <name>heme</name>
        <dbReference type="ChEBI" id="CHEBI:30413"/>
    </ligand>
    <ligandPart>
        <name>Fe</name>
        <dbReference type="ChEBI" id="CHEBI:18248"/>
    </ligandPart>
</feature>
<keyword evidence="5 7" id="KW-0408">Iron</keyword>
<dbReference type="Gene3D" id="1.10.630.10">
    <property type="entry name" value="Cytochrome P450"/>
    <property type="match status" value="1"/>
</dbReference>
<evidence type="ECO:0000256" key="4">
    <source>
        <dbReference type="ARBA" id="ARBA00023002"/>
    </source>
</evidence>
<evidence type="ECO:0000256" key="2">
    <source>
        <dbReference type="ARBA" id="ARBA00010617"/>
    </source>
</evidence>
<accession>A0A9P6C268</accession>
<gene>
    <name evidence="9" type="ORF">P691DRAFT_673773</name>
</gene>
<keyword evidence="7 8" id="KW-0349">Heme</keyword>
<dbReference type="EMBL" id="MU151249">
    <property type="protein sequence ID" value="KAF9446380.1"/>
    <property type="molecule type" value="Genomic_DNA"/>
</dbReference>
<evidence type="ECO:0000313" key="9">
    <source>
        <dbReference type="EMBL" id="KAF9446380.1"/>
    </source>
</evidence>
<evidence type="ECO:0000313" key="10">
    <source>
        <dbReference type="Proteomes" id="UP000807342"/>
    </source>
</evidence>
<sequence length="484" mass="54539">MQSDNIPTIGYSGRLTSYLSAFRFFKHARRIFQNGYDLYPTEMFKVPTMSKWQFVVGGGQLVEDLKKAGEEVSFHQGVVESGRFDYTIKSNIENSVYHLKVIRTKLVSFGPYCDDIHDECAAALQDLIPVKAGGWTGVPLWNTLQMLMARVSNRVFVGLPLCRDQGYLELCIGFAGNFMAAARLINLAPKFLHPIIGPLLSPYEQHRKSIAKYLGPIIKERLEMKEEHGTEWEGKPDDLVSWLVDEAQGIDAEVENLGMRILFVSFAAVHTTSMVMSHVLFDLAARPEYIEHLRQEAKEVTEAEGWSKSAIAKLYKIDSFIHESARYSGLGGVSMIRKIGDPNGFKFSNGITLPYGASVSVISDAMHHDATFYPDPYTFDGFRFYKIGKADLDQGNDTEFHVKHAFASLSTNWLLWGLGKHACPGRFFSAHEIRAAVAYILLNFDIKLEGGKRPENQWIAYTCLPDVNAHLLFKKRHSHENGKL</sequence>
<evidence type="ECO:0000256" key="5">
    <source>
        <dbReference type="ARBA" id="ARBA00023004"/>
    </source>
</evidence>
<dbReference type="InterPro" id="IPR017972">
    <property type="entry name" value="Cyt_P450_CS"/>
</dbReference>